<dbReference type="GO" id="GO:0046872">
    <property type="term" value="F:metal ion binding"/>
    <property type="evidence" value="ECO:0007669"/>
    <property type="project" value="UniProtKB-KW"/>
</dbReference>
<dbReference type="InterPro" id="IPR011682">
    <property type="entry name" value="Glyco_hydro_38_C"/>
</dbReference>
<evidence type="ECO:0000259" key="5">
    <source>
        <dbReference type="SMART" id="SM00872"/>
    </source>
</evidence>
<dbReference type="SUPFAM" id="SSF88688">
    <property type="entry name" value="Families 57/38 glycoside transferase middle domain"/>
    <property type="match status" value="1"/>
</dbReference>
<dbReference type="EMBL" id="FMVM01000018">
    <property type="protein sequence ID" value="SCZ06415.1"/>
    <property type="molecule type" value="Genomic_DNA"/>
</dbReference>
<protein>
    <submittedName>
        <fullName evidence="6">Alpha-mannosidase</fullName>
    </submittedName>
</protein>
<proteinExistence type="inferred from homology"/>
<dbReference type="Gene3D" id="1.20.1270.50">
    <property type="entry name" value="Glycoside hydrolase family 38, central domain"/>
    <property type="match status" value="1"/>
</dbReference>
<dbReference type="Pfam" id="PF09261">
    <property type="entry name" value="Alpha-mann_mid"/>
    <property type="match status" value="1"/>
</dbReference>
<dbReference type="InterPro" id="IPR000602">
    <property type="entry name" value="Glyco_hydro_38_N"/>
</dbReference>
<dbReference type="Gene3D" id="2.70.98.30">
    <property type="entry name" value="Golgi alpha-mannosidase II, domain 4"/>
    <property type="match status" value="1"/>
</dbReference>
<dbReference type="Pfam" id="PF07748">
    <property type="entry name" value="Glyco_hydro_38C"/>
    <property type="match status" value="1"/>
</dbReference>
<dbReference type="CDD" id="cd10814">
    <property type="entry name" value="GH38N_AMII_SpGH38_like"/>
    <property type="match status" value="1"/>
</dbReference>
<dbReference type="GO" id="GO:0004559">
    <property type="term" value="F:alpha-mannosidase activity"/>
    <property type="evidence" value="ECO:0007669"/>
    <property type="project" value="InterPro"/>
</dbReference>
<dbReference type="InterPro" id="IPR027291">
    <property type="entry name" value="Glyco_hydro_38_N_sf"/>
</dbReference>
<keyword evidence="2" id="KW-0479">Metal-binding</keyword>
<dbReference type="InterPro" id="IPR028995">
    <property type="entry name" value="Glyco_hydro_57/38_cen_sf"/>
</dbReference>
<feature type="domain" description="Glycoside hydrolase family 38 central" evidence="5">
    <location>
        <begin position="301"/>
        <end position="375"/>
    </location>
</feature>
<dbReference type="InterPro" id="IPR015341">
    <property type="entry name" value="Glyco_hydro_38_cen"/>
</dbReference>
<evidence type="ECO:0000256" key="1">
    <source>
        <dbReference type="ARBA" id="ARBA00009792"/>
    </source>
</evidence>
<dbReference type="GO" id="GO:0030246">
    <property type="term" value="F:carbohydrate binding"/>
    <property type="evidence" value="ECO:0007669"/>
    <property type="project" value="InterPro"/>
</dbReference>
<dbReference type="RefSeq" id="WP_090924061.1">
    <property type="nucleotide sequence ID" value="NZ_FMVM01000018.1"/>
</dbReference>
<dbReference type="Pfam" id="PF18438">
    <property type="entry name" value="Glyco_hydro_38"/>
    <property type="match status" value="1"/>
</dbReference>
<dbReference type="GO" id="GO:0006013">
    <property type="term" value="P:mannose metabolic process"/>
    <property type="evidence" value="ECO:0007669"/>
    <property type="project" value="InterPro"/>
</dbReference>
<reference evidence="7" key="1">
    <citation type="submission" date="2016-10" db="EMBL/GenBank/DDBJ databases">
        <authorList>
            <person name="Varghese N."/>
            <person name="Submissions S."/>
        </authorList>
    </citation>
    <scope>NUCLEOTIDE SEQUENCE [LARGE SCALE GENOMIC DNA]</scope>
    <source>
        <strain evidence="7">BL9</strain>
    </source>
</reference>
<dbReference type="InterPro" id="IPR037094">
    <property type="entry name" value="Glyco_hydro_38_cen_sf"/>
</dbReference>
<evidence type="ECO:0000256" key="2">
    <source>
        <dbReference type="ARBA" id="ARBA00022723"/>
    </source>
</evidence>
<dbReference type="PANTHER" id="PTHR46017">
    <property type="entry name" value="ALPHA-MANNOSIDASE 2C1"/>
    <property type="match status" value="1"/>
</dbReference>
<dbReference type="SUPFAM" id="SSF74650">
    <property type="entry name" value="Galactose mutarotase-like"/>
    <property type="match status" value="1"/>
</dbReference>
<dbReference type="Pfam" id="PF01074">
    <property type="entry name" value="Glyco_hydro_38N"/>
    <property type="match status" value="1"/>
</dbReference>
<dbReference type="SMART" id="SM00872">
    <property type="entry name" value="Alpha-mann_mid"/>
    <property type="match status" value="1"/>
</dbReference>
<dbReference type="InterPro" id="IPR011013">
    <property type="entry name" value="Gal_mutarotase_sf_dom"/>
</dbReference>
<comment type="similarity">
    <text evidence="1">Belongs to the glycosyl hydrolase 38 family.</text>
</comment>
<dbReference type="InterPro" id="IPR041147">
    <property type="entry name" value="GH38_C"/>
</dbReference>
<keyword evidence="4" id="KW-0326">Glycosidase</keyword>
<gene>
    <name evidence="6" type="ORF">SAMN05720606_118121</name>
</gene>
<evidence type="ECO:0000313" key="6">
    <source>
        <dbReference type="EMBL" id="SCZ06415.1"/>
    </source>
</evidence>
<keyword evidence="7" id="KW-1185">Reference proteome</keyword>
<accession>A0A1G5L0K8</accession>
<dbReference type="GO" id="GO:0009313">
    <property type="term" value="P:oligosaccharide catabolic process"/>
    <property type="evidence" value="ECO:0007669"/>
    <property type="project" value="TreeGrafter"/>
</dbReference>
<dbReference type="STRING" id="582692.SAMN05720606_118121"/>
<organism evidence="6 7">
    <name type="scientific">Paenibacillus polysaccharolyticus</name>
    <dbReference type="NCBI Taxonomy" id="582692"/>
    <lineage>
        <taxon>Bacteria</taxon>
        <taxon>Bacillati</taxon>
        <taxon>Bacillota</taxon>
        <taxon>Bacilli</taxon>
        <taxon>Bacillales</taxon>
        <taxon>Paenibacillaceae</taxon>
        <taxon>Paenibacillus</taxon>
    </lineage>
</organism>
<dbReference type="Proteomes" id="UP000198538">
    <property type="component" value="Unassembled WGS sequence"/>
</dbReference>
<dbReference type="AlphaFoldDB" id="A0A1G5L0K8"/>
<sequence>MTNTTNQKTAHLISHTHWDREWYMPYEHHHVLLVELMDKLLDTLDRDPEYRYFHLDGQTIIREDYLQVRPDQQERLDRYIREGRIQFGPWYVLQDEFLTSSEANLRNLLIGHRDAKPFGIISKTGYFPDSFGNMGQAPQILEQADIQNAIFGRGVKPTGFNNAVVDAEAYESPYSEMIWRSPDGSEVLGILFANWYCNGMEVPVDPEKARVYWDKNLQEAEKFASTSHLLFMNGCDHQPIQTDLPEALRTASELYPEVKFVHSNFDDYIAAVSQQVPDHLATIEGELRSQHTDGWGTLVNTASARVYLKQLNQQGQTLLEKVAEPLAAMAHVAGVKEYPHHLLTHAWKKLMQNHPHDSICGCSVDEVHREMVTRFAKSQQLAEKLVSQTSQAIAECIDVQNIEAWAEDAVLFTVFNTAGWMRSGIIEKELIVDKSFFPEGPNPQALARKLEEVVLPTYQVIDAEGNIYVAEILDLGVHFGYELPKDRFRQPYMARKVKVIFQAKNVPALGYQTYGLVPVGEKEERQAAGVEFKVEIEANMMENEYLRVRVEQNGAITLLDKRSGTEYHGLNVYENTGDIGNEYVYRQPEGEQALSTKQLKAELRLVEHSPYHAVMESVLRWNIPAGADELFEQEKRYMVPFTERKAQRVQDTVPLKITTTYTLEAGSDMVKVKTEFNNQAKDHRLRALFPSGLVTDYHYADSIFEVAKRPNIPAKEWVNPSNAQHQQAFVYVTDGSTGLMVANKGLNEYEILQENAGSTIAVTLLRASSELGDWGVFDTPEAQCLGPQAVEYAIIPFAGDAAKSGACASAYTYPIPWTTVQLGELAHTYEKEALPVHGMKGGQLKLPLSKQWLDWQAENSTLAFSTLKIAEETGDVIARWFNLSADPADLHVQTGFECVSTYESDVLERVKGSLENNHRTVAGYKIVTHGYELL</sequence>
<dbReference type="Gene3D" id="2.60.40.2210">
    <property type="match status" value="1"/>
</dbReference>
<evidence type="ECO:0000313" key="7">
    <source>
        <dbReference type="Proteomes" id="UP000198538"/>
    </source>
</evidence>
<name>A0A1G5L0K8_9BACL</name>
<dbReference type="Pfam" id="PF17677">
    <property type="entry name" value="Glyco_hydro38C2"/>
    <property type="match status" value="1"/>
</dbReference>
<evidence type="ECO:0000256" key="4">
    <source>
        <dbReference type="ARBA" id="ARBA00023295"/>
    </source>
</evidence>
<dbReference type="PANTHER" id="PTHR46017:SF2">
    <property type="entry name" value="MANNOSYLGLYCERATE HYDROLASE"/>
    <property type="match status" value="1"/>
</dbReference>
<dbReference type="Gene3D" id="3.20.110.10">
    <property type="entry name" value="Glycoside hydrolase 38, N terminal domain"/>
    <property type="match status" value="1"/>
</dbReference>
<keyword evidence="3" id="KW-0378">Hydrolase</keyword>
<dbReference type="InterPro" id="IPR011330">
    <property type="entry name" value="Glyco_hydro/deAcase_b/a-brl"/>
</dbReference>
<dbReference type="SUPFAM" id="SSF88713">
    <property type="entry name" value="Glycoside hydrolase/deacetylase"/>
    <property type="match status" value="1"/>
</dbReference>
<dbReference type="InterPro" id="IPR041509">
    <property type="entry name" value="GH38_beta-1"/>
</dbReference>
<evidence type="ECO:0000256" key="3">
    <source>
        <dbReference type="ARBA" id="ARBA00022801"/>
    </source>
</evidence>